<dbReference type="EMBL" id="HE797090">
    <property type="protein sequence ID" value="CCM02722.1"/>
    <property type="molecule type" value="Genomic_DNA"/>
</dbReference>
<evidence type="ECO:0000313" key="2">
    <source>
        <dbReference type="Proteomes" id="UP000006352"/>
    </source>
</evidence>
<dbReference type="RefSeq" id="XP_012182005.1">
    <property type="nucleotide sequence ID" value="XM_012326615.1"/>
</dbReference>
<dbReference type="Proteomes" id="UP000006352">
    <property type="component" value="Unassembled WGS sequence"/>
</dbReference>
<protein>
    <submittedName>
        <fullName evidence="1">Uncharacterized protein</fullName>
    </submittedName>
</protein>
<dbReference type="HOGENOM" id="CLU_1906773_0_0_1"/>
<gene>
    <name evidence="1" type="ORF">FIBRA_04829</name>
</gene>
<dbReference type="OrthoDB" id="2685748at2759"/>
<dbReference type="InParanoid" id="J4HWR5"/>
<keyword evidence="2" id="KW-1185">Reference proteome</keyword>
<proteinExistence type="predicted"/>
<accession>J4HWR5</accession>
<organism evidence="1 2">
    <name type="scientific">Fibroporia radiculosa</name>
    <dbReference type="NCBI Taxonomy" id="599839"/>
    <lineage>
        <taxon>Eukaryota</taxon>
        <taxon>Fungi</taxon>
        <taxon>Dikarya</taxon>
        <taxon>Basidiomycota</taxon>
        <taxon>Agaricomycotina</taxon>
        <taxon>Agaricomycetes</taxon>
        <taxon>Polyporales</taxon>
        <taxon>Fibroporiaceae</taxon>
        <taxon>Fibroporia</taxon>
    </lineage>
</organism>
<sequence>MTTAATAPQVSCRLPQAVVVSNVTQDNTNGVSASGAPVPVGWSADIVLYDTVREMLAESTGLAVDSVELVELAGPRYVFRSGEDHYIYNSISQDGARITTSHGRDAVFKELAEDFDGIRYEVLEVSNDGDLER</sequence>
<dbReference type="GeneID" id="24097633"/>
<name>J4HWR5_9APHY</name>
<dbReference type="AlphaFoldDB" id="J4HWR5"/>
<evidence type="ECO:0000313" key="1">
    <source>
        <dbReference type="EMBL" id="CCM02722.1"/>
    </source>
</evidence>
<reference evidence="1 2" key="1">
    <citation type="journal article" date="2012" name="Appl. Environ. Microbiol.">
        <title>Short-read sequencing for genomic analysis of the brown rot fungus Fibroporia radiculosa.</title>
        <authorList>
            <person name="Tang J.D."/>
            <person name="Perkins A.D."/>
            <person name="Sonstegard T.S."/>
            <person name="Schroeder S.G."/>
            <person name="Burgess S.C."/>
            <person name="Diehl S.V."/>
        </authorList>
    </citation>
    <scope>NUCLEOTIDE SEQUENCE [LARGE SCALE GENOMIC DNA]</scope>
    <source>
        <strain evidence="1 2">TFFH 294</strain>
    </source>
</reference>